<dbReference type="RefSeq" id="WP_090096424.1">
    <property type="nucleotide sequence ID" value="NZ_FNIX01000002.1"/>
</dbReference>
<proteinExistence type="predicted"/>
<protein>
    <submittedName>
        <fullName evidence="1">Uncharacterized protein</fullName>
    </submittedName>
</protein>
<dbReference type="STRING" id="641025.SAMN05421507_102429"/>
<name>A0A1H0JA50_9PSEU</name>
<dbReference type="EMBL" id="FNIX01000002">
    <property type="protein sequence ID" value="SDO40648.1"/>
    <property type="molecule type" value="Genomic_DNA"/>
</dbReference>
<dbReference type="Proteomes" id="UP000199691">
    <property type="component" value="Unassembled WGS sequence"/>
</dbReference>
<accession>A0A1H0JA50</accession>
<keyword evidence="2" id="KW-1185">Reference proteome</keyword>
<evidence type="ECO:0000313" key="1">
    <source>
        <dbReference type="EMBL" id="SDO40648.1"/>
    </source>
</evidence>
<evidence type="ECO:0000313" key="2">
    <source>
        <dbReference type="Proteomes" id="UP000199691"/>
    </source>
</evidence>
<organism evidence="1 2">
    <name type="scientific">Lentzea jiangxiensis</name>
    <dbReference type="NCBI Taxonomy" id="641025"/>
    <lineage>
        <taxon>Bacteria</taxon>
        <taxon>Bacillati</taxon>
        <taxon>Actinomycetota</taxon>
        <taxon>Actinomycetes</taxon>
        <taxon>Pseudonocardiales</taxon>
        <taxon>Pseudonocardiaceae</taxon>
        <taxon>Lentzea</taxon>
    </lineage>
</organism>
<reference evidence="2" key="1">
    <citation type="submission" date="2016-10" db="EMBL/GenBank/DDBJ databases">
        <authorList>
            <person name="Varghese N."/>
            <person name="Submissions S."/>
        </authorList>
    </citation>
    <scope>NUCLEOTIDE SEQUENCE [LARGE SCALE GENOMIC DNA]</scope>
    <source>
        <strain evidence="2">CGMCC 4.6609</strain>
    </source>
</reference>
<dbReference type="AlphaFoldDB" id="A0A1H0JA50"/>
<dbReference type="OrthoDB" id="3695600at2"/>
<sequence>MTVTTELDETSLRQIRMTALEKLDNAVCSALADVEGHDARKGLREAVAACAAAGAVVSPQVVGCVEAAEEHLRFGERMEARMLLTVAHRLLAGVRPAVVVPGPSTPGDVVLGR</sequence>
<gene>
    <name evidence="1" type="ORF">SAMN05421507_102429</name>
</gene>